<keyword evidence="3" id="KW-1185">Reference proteome</keyword>
<keyword evidence="1" id="KW-0732">Signal</keyword>
<dbReference type="GO" id="GO:0016301">
    <property type="term" value="F:kinase activity"/>
    <property type="evidence" value="ECO:0007669"/>
    <property type="project" value="UniProtKB-KW"/>
</dbReference>
<keyword evidence="2" id="KW-0808">Transferase</keyword>
<feature type="chain" id="PRO_5019008302" evidence="1">
    <location>
        <begin position="28"/>
        <end position="271"/>
    </location>
</feature>
<dbReference type="RefSeq" id="WP_125979026.1">
    <property type="nucleotide sequence ID" value="NZ_QXGL01000001.1"/>
</dbReference>
<accession>A0A430FLB8</accession>
<gene>
    <name evidence="2" type="ORF">D2E25_0011</name>
</gene>
<dbReference type="EMBL" id="QXGL01000001">
    <property type="protein sequence ID" value="RSX53705.1"/>
    <property type="molecule type" value="Genomic_DNA"/>
</dbReference>
<feature type="signal peptide" evidence="1">
    <location>
        <begin position="1"/>
        <end position="27"/>
    </location>
</feature>
<sequence length="271" mass="29180">MITSSDFRTMRRTLTAIASGLCVMALAACSVPFTQNSTDDANSATGGNTAGGGTSTARVDETARKFAACLTSKGIEAQTTIAPGVKPNDTSAVKNAVEVRMIDKAGQPIAADESGMTVSSDDETQKMYANIMYTSIDYGKVWVMFKDSTALTGSPYESKRQDWADCEAANPTFAQPAQSSNPSNAFSEEDKQSVLQYAKDARDKGFDWVADPNGDEPTTIIIPKTVSEADFRRFLKECPTGNLPVTFGFEGTPDEYGYDYTKVMDEVYGVN</sequence>
<protein>
    <submittedName>
        <fullName evidence="2">Uridine kinase</fullName>
    </submittedName>
</protein>
<proteinExistence type="predicted"/>
<keyword evidence="2" id="KW-0418">Kinase</keyword>
<dbReference type="OrthoDB" id="3231829at2"/>
<evidence type="ECO:0000313" key="3">
    <source>
        <dbReference type="Proteomes" id="UP000287533"/>
    </source>
</evidence>
<reference evidence="2 3" key="1">
    <citation type="submission" date="2018-09" db="EMBL/GenBank/DDBJ databases">
        <title>Characterization of the phylogenetic diversity of five novel species belonging to the genus Bifidobacterium.</title>
        <authorList>
            <person name="Lugli G.A."/>
            <person name="Duranti S."/>
            <person name="Milani C."/>
        </authorList>
    </citation>
    <scope>NUCLEOTIDE SEQUENCE [LARGE SCALE GENOMIC DNA]</scope>
    <source>
        <strain evidence="2 3">2034B</strain>
    </source>
</reference>
<name>A0A430FLB8_9BIFI</name>
<comment type="caution">
    <text evidence="2">The sequence shown here is derived from an EMBL/GenBank/DDBJ whole genome shotgun (WGS) entry which is preliminary data.</text>
</comment>
<evidence type="ECO:0000313" key="2">
    <source>
        <dbReference type="EMBL" id="RSX53705.1"/>
    </source>
</evidence>
<evidence type="ECO:0000256" key="1">
    <source>
        <dbReference type="SAM" id="SignalP"/>
    </source>
</evidence>
<organism evidence="2 3">
    <name type="scientific">Bifidobacterium goeldii</name>
    <dbReference type="NCBI Taxonomy" id="2306975"/>
    <lineage>
        <taxon>Bacteria</taxon>
        <taxon>Bacillati</taxon>
        <taxon>Actinomycetota</taxon>
        <taxon>Actinomycetes</taxon>
        <taxon>Bifidobacteriales</taxon>
        <taxon>Bifidobacteriaceae</taxon>
        <taxon>Bifidobacterium</taxon>
    </lineage>
</organism>
<dbReference type="Proteomes" id="UP000287533">
    <property type="component" value="Unassembled WGS sequence"/>
</dbReference>
<dbReference type="AlphaFoldDB" id="A0A430FLB8"/>